<dbReference type="InterPro" id="IPR038718">
    <property type="entry name" value="SNF2-like_sf"/>
</dbReference>
<dbReference type="PANTHER" id="PTHR45766:SF6">
    <property type="entry name" value="SWI_SNF-RELATED MATRIX-ASSOCIATED ACTIN-DEPENDENT REGULATOR OF CHROMATIN SUBFAMILY A-LIKE PROTEIN 1"/>
    <property type="match status" value="1"/>
</dbReference>
<dbReference type="InterPro" id="IPR027417">
    <property type="entry name" value="P-loop_NTPase"/>
</dbReference>
<proteinExistence type="predicted"/>
<accession>A0A6J5LJS1</accession>
<dbReference type="PROSITE" id="PS51194">
    <property type="entry name" value="HELICASE_CTER"/>
    <property type="match status" value="1"/>
</dbReference>
<dbReference type="InterPro" id="IPR001650">
    <property type="entry name" value="Helicase_C-like"/>
</dbReference>
<evidence type="ECO:0000313" key="5">
    <source>
        <dbReference type="EMBL" id="CAB4134848.1"/>
    </source>
</evidence>
<sequence>MTLPLFGHQQTSIDFGKDLPAVFDTSDPGTGKTRVYIELLQVHAGKTLVVCPKSLMRPAWAADIKKFAPHLITSIAYATNRDAAFQANADVYITNHDAAVWLAKQHPSFFREFTKLIIDESGAFKHSTSMRSKAMLKIAKHFKYRYGLNGTPNPNTITDIWHQIKILDDGKHLGPVFFAFRNSVCTPKQVGPQPNMVKWEDRPGAHEAVSILIKDMTVRHKFEECLSIPENFEYTMAYNMPPKQKKAYDQMAVAEVAALPTGVVSAINAAAVMTKLLQIASGAVYETSDKYHVIDRERYEMILDLIEERQHSITFFLWKHQRDLLTEEARKRGVSYAIIDGTVPEKERTEIVRRYQQGMYKVLFAHPQSAAHGLTLTKGTTTIWASPTYNLEHFQQGNRRIYRAGQTQRTETIVVLAEDTCEQKVYDALMNKNVRMATLLNLMKELK</sequence>
<dbReference type="GO" id="GO:0016787">
    <property type="term" value="F:hydrolase activity"/>
    <property type="evidence" value="ECO:0007669"/>
    <property type="project" value="UniProtKB-KW"/>
</dbReference>
<organism evidence="5">
    <name type="scientific">uncultured Caudovirales phage</name>
    <dbReference type="NCBI Taxonomy" id="2100421"/>
    <lineage>
        <taxon>Viruses</taxon>
        <taxon>Duplodnaviria</taxon>
        <taxon>Heunggongvirae</taxon>
        <taxon>Uroviricota</taxon>
        <taxon>Caudoviricetes</taxon>
        <taxon>Peduoviridae</taxon>
        <taxon>Maltschvirus</taxon>
        <taxon>Maltschvirus maltsch</taxon>
    </lineage>
</organism>
<protein>
    <submittedName>
        <fullName evidence="5">DEXDc domain containing protein</fullName>
    </submittedName>
</protein>
<dbReference type="GO" id="GO:0005524">
    <property type="term" value="F:ATP binding"/>
    <property type="evidence" value="ECO:0007669"/>
    <property type="project" value="InterPro"/>
</dbReference>
<dbReference type="SMART" id="SM00487">
    <property type="entry name" value="DEXDc"/>
    <property type="match status" value="1"/>
</dbReference>
<dbReference type="InterPro" id="IPR014001">
    <property type="entry name" value="Helicase_ATP-bd"/>
</dbReference>
<name>A0A6J5LJS1_9CAUD</name>
<keyword evidence="1" id="KW-0378">Hydrolase</keyword>
<dbReference type="InterPro" id="IPR000330">
    <property type="entry name" value="SNF2_N"/>
</dbReference>
<dbReference type="PANTHER" id="PTHR45766">
    <property type="entry name" value="DNA ANNEALING HELICASE AND ENDONUCLEASE ZRANB3 FAMILY MEMBER"/>
    <property type="match status" value="1"/>
</dbReference>
<gene>
    <name evidence="4" type="ORF">UFOVP121_18</name>
    <name evidence="5" type="ORF">UFOVP277_23</name>
</gene>
<dbReference type="Pfam" id="PF00176">
    <property type="entry name" value="SNF2-rel_dom"/>
    <property type="match status" value="1"/>
</dbReference>
<dbReference type="GO" id="GO:0006281">
    <property type="term" value="P:DNA repair"/>
    <property type="evidence" value="ECO:0007669"/>
    <property type="project" value="TreeGrafter"/>
</dbReference>
<feature type="domain" description="Helicase C-terminal" evidence="3">
    <location>
        <begin position="298"/>
        <end position="447"/>
    </location>
</feature>
<evidence type="ECO:0000313" key="4">
    <source>
        <dbReference type="EMBL" id="CAB4130600.1"/>
    </source>
</evidence>
<dbReference type="Gene3D" id="3.40.50.300">
    <property type="entry name" value="P-loop containing nucleotide triphosphate hydrolases"/>
    <property type="match status" value="1"/>
</dbReference>
<feature type="domain" description="Helicase ATP-binding" evidence="2">
    <location>
        <begin position="13"/>
        <end position="170"/>
    </location>
</feature>
<dbReference type="EMBL" id="LR796293">
    <property type="protein sequence ID" value="CAB4134848.1"/>
    <property type="molecule type" value="Genomic_DNA"/>
</dbReference>
<dbReference type="GO" id="GO:0031297">
    <property type="term" value="P:replication fork processing"/>
    <property type="evidence" value="ECO:0007669"/>
    <property type="project" value="TreeGrafter"/>
</dbReference>
<dbReference type="SUPFAM" id="SSF52540">
    <property type="entry name" value="P-loop containing nucleoside triphosphate hydrolases"/>
    <property type="match status" value="2"/>
</dbReference>
<reference evidence="5" key="1">
    <citation type="submission" date="2020-04" db="EMBL/GenBank/DDBJ databases">
        <authorList>
            <person name="Chiriac C."/>
            <person name="Salcher M."/>
            <person name="Ghai R."/>
            <person name="Kavagutti S V."/>
        </authorList>
    </citation>
    <scope>NUCLEOTIDE SEQUENCE</scope>
</reference>
<dbReference type="Gene3D" id="3.40.50.10810">
    <property type="entry name" value="Tandem AAA-ATPase domain"/>
    <property type="match status" value="1"/>
</dbReference>
<dbReference type="Pfam" id="PF00271">
    <property type="entry name" value="Helicase_C"/>
    <property type="match status" value="1"/>
</dbReference>
<dbReference type="PROSITE" id="PS51192">
    <property type="entry name" value="HELICASE_ATP_BIND_1"/>
    <property type="match status" value="1"/>
</dbReference>
<evidence type="ECO:0000256" key="1">
    <source>
        <dbReference type="ARBA" id="ARBA00022801"/>
    </source>
</evidence>
<evidence type="ECO:0000259" key="2">
    <source>
        <dbReference type="PROSITE" id="PS51192"/>
    </source>
</evidence>
<dbReference type="EMBL" id="LR796243">
    <property type="protein sequence ID" value="CAB4130600.1"/>
    <property type="molecule type" value="Genomic_DNA"/>
</dbReference>
<evidence type="ECO:0000259" key="3">
    <source>
        <dbReference type="PROSITE" id="PS51194"/>
    </source>
</evidence>